<accession>A0ABU3PD17</accession>
<gene>
    <name evidence="2" type="ORF">RQP53_10825</name>
</gene>
<sequence>MLALPLTPVTGATVYTLTPDQPLSIQTPSNTDLGASLGDVVYTGLGRLVKSGAGAAVWGARSATFALQAGSWIDVLEGRFIGGSGVNEDWTRNQSGLNVAAGAIFEGQEANVRVDALSGSGLIRSGYSDGQSRYGYETFTFGVANGSGSFAGVLADGNSPAHFTKAGSGTQVLTGSNTYTGGTRVAGGILAIGDGGTRGAILGPVQVDAGATLAFNRADDIVFNGTVNGEGRLLKTGSGTLVLTQALNLREGLEIQKGARGVSLAAGSSFQGPLRNDSWLQIEAGAQIALRDGISGSGTLIHQGSLLTLSGEMSSSLELVGQESGQLSRLIVGEAGRATTLRSGSITVGGWDNPIVVDIAGPQTQVLLAQDPYASTPQLIGILGISGASALTVRDGAQLKRSHVDVSYGGTLRVLGPASQVEVFGQNQGLIALTYGATLQVGQGAQLQASQLLLDARMGPLTFSVDGAGSRVEVAELFSLGPNRISVLAGGTLETGKRSSAGTPGTQVQGLVTISGPGSRWLLADKVRAQQLQLTLTDGGLLRAESFQTGPATQLLLDGGTLELSAAPQGSFMAGLDWRRGTLSLNGDACLDQGLLAASLNLDAGRQLQVNGQLSINNGQSLQIGAAGSLSAQALRLDGGTLDLHRNADFKTALDWQQGRLVLSGDWQPGQGLLASLPALDAQHRLGIAGTLSQSAGAAPLLIGSTGVIDVSGGLRLDGPVRIEDGGQLLLNEGSQSQLRGSLQSLGDLRLSGAVLELSGAARVRALDLQSTAAGPAQLLLGQLDGSSVISVDTLNLGNNSELLARGRGTEVSLGQVLSSPSLYNSRITVRDGATLRVDSEFAMQGSDAQAGRNQLLVSGMGSSFDSNFQFYDRSLVQVEAGGAFKAIGTFLNQDAILRARGAGTSVTSSLVMLNANGRVEVLDGAQVKIGSLDPSRNSSLLLDGGELTLASPRGSFMAGLDWRQGRLNLGGEATLNQALLAPTLTLDSAHQLVAFGQLGVLEGQHLTVASADALKAKTLLLQGGSLSLSAQLKPSDDFRWERGALNLAGDAQQSQGLLSQVSALGAGMTLQVQGDLTLDGHLPLQLNGGRLEAQALQLSAGAAGLDWRSGSVQLHGDAALGQAGLPAHLRLDAAKQLAVDGRLLLAQGSDLRLEDGTLSFAELALQGGRLEIDAQQNLGGRFNWQSGTLALRGDAGLEHHGIGGRTTLAAGQHLALSGTLQLGKSVLTLNEGGSLTARRIDTAAGGRLLLEGGVLSVDRLDASLAAHLNWNRGTLAITGAAGASLGQDGLKKLTVLSEGQQLAVTQQLNLGRGTQLLVDGGQLAARTLALQGGTLASSDLPLNLSAVQTLEGHGLVNARIQGGAQTTLRASGGTLTLGDADQIGSFTHAGALSIAGGATALLLSADAARLDGRVQLEAGARLSSLNGLVLGQTAELHASGDAVVQGDLQNEGHVLAEAGTLSFLGDVSGSGSFAGQLLFKAGYQPGQGLASVDFGGGRLSFGKDSVLTLDLDGSGQSNASDQLLHIGQLDFHGTLRLQFGAQFQLHAGDRFTLLDFQSFSGSLSPERIIVSGLDAAQLDLSQLATSGQIQVSAVPEAATSIQLLLGLGLLGGLVGGARRRKQAAA</sequence>
<dbReference type="EMBL" id="JAVXZY010000003">
    <property type="protein sequence ID" value="MDT8999761.1"/>
    <property type="molecule type" value="Genomic_DNA"/>
</dbReference>
<dbReference type="SUPFAM" id="SSF51126">
    <property type="entry name" value="Pectin lyase-like"/>
    <property type="match status" value="3"/>
</dbReference>
<organism evidence="2 3">
    <name type="scientific">Roseateles aquae</name>
    <dbReference type="NCBI Taxonomy" id="3077235"/>
    <lineage>
        <taxon>Bacteria</taxon>
        <taxon>Pseudomonadati</taxon>
        <taxon>Pseudomonadota</taxon>
        <taxon>Betaproteobacteria</taxon>
        <taxon>Burkholderiales</taxon>
        <taxon>Sphaerotilaceae</taxon>
        <taxon>Roseateles</taxon>
    </lineage>
</organism>
<protein>
    <submittedName>
        <fullName evidence="2">Autotransporter-associated beta strand repeat-containing protein</fullName>
    </submittedName>
</protein>
<keyword evidence="3" id="KW-1185">Reference proteome</keyword>
<evidence type="ECO:0000256" key="1">
    <source>
        <dbReference type="ARBA" id="ARBA00022729"/>
    </source>
</evidence>
<reference evidence="2" key="1">
    <citation type="submission" date="2023-09" db="EMBL/GenBank/DDBJ databases">
        <title>Paucibacter sp. APW11 Genome sequencing and assembly.</title>
        <authorList>
            <person name="Kim I."/>
        </authorList>
    </citation>
    <scope>NUCLEOTIDE SEQUENCE</scope>
    <source>
        <strain evidence="2">APW11</strain>
    </source>
</reference>
<dbReference type="Pfam" id="PF12951">
    <property type="entry name" value="PATR"/>
    <property type="match status" value="2"/>
</dbReference>
<evidence type="ECO:0000313" key="3">
    <source>
        <dbReference type="Proteomes" id="UP001246372"/>
    </source>
</evidence>
<dbReference type="InterPro" id="IPR013425">
    <property type="entry name" value="Autotrns_rpt"/>
</dbReference>
<dbReference type="Proteomes" id="UP001246372">
    <property type="component" value="Unassembled WGS sequence"/>
</dbReference>
<evidence type="ECO:0000313" key="2">
    <source>
        <dbReference type="EMBL" id="MDT8999761.1"/>
    </source>
</evidence>
<dbReference type="NCBIfam" id="TIGR02601">
    <property type="entry name" value="autotrns_rpt"/>
    <property type="match status" value="1"/>
</dbReference>
<proteinExistence type="predicted"/>
<dbReference type="Gene3D" id="2.160.20.20">
    <property type="match status" value="1"/>
</dbReference>
<comment type="caution">
    <text evidence="2">The sequence shown here is derived from an EMBL/GenBank/DDBJ whole genome shotgun (WGS) entry which is preliminary data.</text>
</comment>
<dbReference type="InterPro" id="IPR011050">
    <property type="entry name" value="Pectin_lyase_fold/virulence"/>
</dbReference>
<dbReference type="RefSeq" id="WP_315650317.1">
    <property type="nucleotide sequence ID" value="NZ_JAVXZY010000003.1"/>
</dbReference>
<name>A0ABU3PD17_9BURK</name>
<dbReference type="InterPro" id="IPR012332">
    <property type="entry name" value="Autotransporter_pectin_lyase_C"/>
</dbReference>
<keyword evidence="1" id="KW-0732">Signal</keyword>